<feature type="domain" description="MHD1" evidence="2">
    <location>
        <begin position="657"/>
        <end position="785"/>
    </location>
</feature>
<dbReference type="PANTHER" id="PTHR31280:SF3">
    <property type="entry name" value="DNA TOPOISOMERASE 4 SUBUNIT B (DUF810)"/>
    <property type="match status" value="1"/>
</dbReference>
<feature type="region of interest" description="Disordered" evidence="1">
    <location>
        <begin position="201"/>
        <end position="220"/>
    </location>
</feature>
<dbReference type="Proteomes" id="UP001289374">
    <property type="component" value="Unassembled WGS sequence"/>
</dbReference>
<dbReference type="PANTHER" id="PTHR31280">
    <property type="entry name" value="PROTEIN UNC-13 HOMOLOG"/>
    <property type="match status" value="1"/>
</dbReference>
<comment type="caution">
    <text evidence="4">The sequence shown here is derived from an EMBL/GenBank/DDBJ whole genome shotgun (WGS) entry which is preliminary data.</text>
</comment>
<protein>
    <submittedName>
        <fullName evidence="4">Protein unc-13</fullName>
    </submittedName>
</protein>
<feature type="domain" description="MHD2" evidence="3">
    <location>
        <begin position="994"/>
        <end position="1104"/>
    </location>
</feature>
<dbReference type="AlphaFoldDB" id="A0AAE2BL24"/>
<dbReference type="EMBL" id="JACGWL010000013">
    <property type="protein sequence ID" value="KAK4389327.1"/>
    <property type="molecule type" value="Genomic_DNA"/>
</dbReference>
<sequence length="1274" mass="144051">MEFSNPLLRRYRSDRRKLLEFLMSSGLIGKITTPAGPITPFSNIDFDAISIDYVLECVQSGGVLDVSEATKRYYFESAHPVMRHLQSGDVFYLHSDPRSAGSPPHRVPPSIITHQREFVESRNSQLSNPAGERSPLSSKQVTAAPDINGLHNASILSVGLLDDDMRESAYEVFLASMLFSGVEIHSTEGKKREKPSKFLAGLKNRRDKRQTERHIESESPERHFKISEAADTFIRRRLTQFATGKSCEPIDIPQLSLVLLTGVLRSDFPTFSSFQFLLAFLVNCNTSADGQEIYLPIVAHEEAMTGLQANVFEELVSSDDRNTEKQLIGTSLGKIRNAQEWDIKMSPSQRGDVLLTLRQVALAFSSIPGRFGVEGETYYWTTGYHLNVRLYEKLLCGVFDILEDGQLIEEAQEILKLMKLTWSMLGITERLHHALFAWVLFKQFVATEEAVLLDYAICEVERVLSAGVYDDKEVAYLKSLTCGTIGNGCEIRLNLLQSIFSSITSWCDSKLQDYHLHFSQKSSFFERVLTMGLSAGVQDFVPHGNNQFAGSCLPNEMAREKIGKYVEKSLDAACTRVTELTTIGSVKDKMHPLAVLASELRLIAEKDLSLFAPVLRSWYPRCAIVSAKTLHQFYGERLKPFLKDITCLTEDVRKVLPGAYALERCLIQLYSSACEENDSQYCQEFDHYPIAEISRSIILDWVVAQHDRILEWTGRAFDLEDWEPLSLQQKQAASAVEVFRIIEEVYFAITLEVLALKIGQESCLVHNSRSDFSALGPATGFNLMTVDQFFEWSLPMDITHLQALLSIIFHSLDNYLVKVVSQLGKLFQEVEKFLKIEKQSLYPPTPPLTRYKEATFPIVKKKAVESFIIDNEIYKQLDELTASKLCIRLNTFRYFQKQISALEDGIRKSWVSVTSYQTDRHCLQALTGKTSETSETTDVNAESVSELFVATLDCIRDSAANAIRKTSDFLGTKIVFWDMRDSFLYYLYHGGVEGNRLDGVLPQFDSVLNNICGLIDDTIRDLVVSNIWKASLEGFMWVLLDGGPSRAFSDTDITMIEEDFNMLKDLFVADGEGLPRSLVEEQAKFYHQILNLFSLKTESLIRMLMASSEHISVGVSSHKYGQRYLGDAQTLIRVLCHKKDREASMFLKTHYRLPSSSEYDDETAVEDSSFSSPLVSDIWKRSTSFRWSDKEASMSLNRTSYKHLQTGDKPLGPYAASEELYSSQVAWCRGKSRVSETGGMHGAICFGLITEIDLVSFTGFEKDQFMIIEFFVVD</sequence>
<gene>
    <name evidence="4" type="ORF">Sango_2269700</name>
</gene>
<evidence type="ECO:0000259" key="3">
    <source>
        <dbReference type="PROSITE" id="PS51259"/>
    </source>
</evidence>
<name>A0AAE2BL24_9LAMI</name>
<dbReference type="InterPro" id="IPR008528">
    <property type="entry name" value="unc-13_homologue"/>
</dbReference>
<dbReference type="InterPro" id="IPR014770">
    <property type="entry name" value="Munc13_1"/>
</dbReference>
<organism evidence="4 5">
    <name type="scientific">Sesamum angolense</name>
    <dbReference type="NCBI Taxonomy" id="2727404"/>
    <lineage>
        <taxon>Eukaryota</taxon>
        <taxon>Viridiplantae</taxon>
        <taxon>Streptophyta</taxon>
        <taxon>Embryophyta</taxon>
        <taxon>Tracheophyta</taxon>
        <taxon>Spermatophyta</taxon>
        <taxon>Magnoliopsida</taxon>
        <taxon>eudicotyledons</taxon>
        <taxon>Gunneridae</taxon>
        <taxon>Pentapetalae</taxon>
        <taxon>asterids</taxon>
        <taxon>lamiids</taxon>
        <taxon>Lamiales</taxon>
        <taxon>Pedaliaceae</taxon>
        <taxon>Sesamum</taxon>
    </lineage>
</organism>
<dbReference type="PROSITE" id="PS51258">
    <property type="entry name" value="MHD1"/>
    <property type="match status" value="1"/>
</dbReference>
<dbReference type="InterPro" id="IPR057984">
    <property type="entry name" value="PATROL1_C"/>
</dbReference>
<evidence type="ECO:0000256" key="1">
    <source>
        <dbReference type="SAM" id="MobiDB-lite"/>
    </source>
</evidence>
<reference evidence="4" key="1">
    <citation type="submission" date="2020-06" db="EMBL/GenBank/DDBJ databases">
        <authorList>
            <person name="Li T."/>
            <person name="Hu X."/>
            <person name="Zhang T."/>
            <person name="Song X."/>
            <person name="Zhang H."/>
            <person name="Dai N."/>
            <person name="Sheng W."/>
            <person name="Hou X."/>
            <person name="Wei L."/>
        </authorList>
    </citation>
    <scope>NUCLEOTIDE SEQUENCE</scope>
    <source>
        <strain evidence="4">K16</strain>
        <tissue evidence="4">Leaf</tissue>
    </source>
</reference>
<accession>A0AAE2BL24</accession>
<reference evidence="4" key="2">
    <citation type="journal article" date="2024" name="Plant">
        <title>Genomic evolution and insights into agronomic trait innovations of Sesamum species.</title>
        <authorList>
            <person name="Miao H."/>
            <person name="Wang L."/>
            <person name="Qu L."/>
            <person name="Liu H."/>
            <person name="Sun Y."/>
            <person name="Le M."/>
            <person name="Wang Q."/>
            <person name="Wei S."/>
            <person name="Zheng Y."/>
            <person name="Lin W."/>
            <person name="Duan Y."/>
            <person name="Cao H."/>
            <person name="Xiong S."/>
            <person name="Wang X."/>
            <person name="Wei L."/>
            <person name="Li C."/>
            <person name="Ma Q."/>
            <person name="Ju M."/>
            <person name="Zhao R."/>
            <person name="Li G."/>
            <person name="Mu C."/>
            <person name="Tian Q."/>
            <person name="Mei H."/>
            <person name="Zhang T."/>
            <person name="Gao T."/>
            <person name="Zhang H."/>
        </authorList>
    </citation>
    <scope>NUCLEOTIDE SEQUENCE</scope>
    <source>
        <strain evidence="4">K16</strain>
    </source>
</reference>
<feature type="compositionally biased region" description="Basic and acidic residues" evidence="1">
    <location>
        <begin position="209"/>
        <end position="220"/>
    </location>
</feature>
<dbReference type="Pfam" id="PF25761">
    <property type="entry name" value="TPR_PATROL1"/>
    <property type="match status" value="2"/>
</dbReference>
<proteinExistence type="predicted"/>
<feature type="region of interest" description="Disordered" evidence="1">
    <location>
        <begin position="120"/>
        <end position="139"/>
    </location>
</feature>
<dbReference type="InterPro" id="IPR014772">
    <property type="entry name" value="Munc13_dom-2"/>
</dbReference>
<keyword evidence="5" id="KW-1185">Reference proteome</keyword>
<evidence type="ECO:0000259" key="2">
    <source>
        <dbReference type="PROSITE" id="PS51258"/>
    </source>
</evidence>
<evidence type="ECO:0000313" key="5">
    <source>
        <dbReference type="Proteomes" id="UP001289374"/>
    </source>
</evidence>
<evidence type="ECO:0000313" key="4">
    <source>
        <dbReference type="EMBL" id="KAK4389327.1"/>
    </source>
</evidence>
<dbReference type="PROSITE" id="PS51259">
    <property type="entry name" value="MHD2"/>
    <property type="match status" value="1"/>
</dbReference>